<gene>
    <name evidence="1" type="primary">DCTN1</name>
</gene>
<dbReference type="EMBL" id="HF583751">
    <property type="protein sequence ID" value="CCQ43248.1"/>
    <property type="molecule type" value="Genomic_DNA"/>
</dbReference>
<organism evidence="1">
    <name type="scientific">Homo sapiens</name>
    <name type="common">Human</name>
    <dbReference type="NCBI Taxonomy" id="9606"/>
    <lineage>
        <taxon>Eukaryota</taxon>
        <taxon>Metazoa</taxon>
        <taxon>Chordata</taxon>
        <taxon>Craniata</taxon>
        <taxon>Vertebrata</taxon>
        <taxon>Euteleostomi</taxon>
        <taxon>Mammalia</taxon>
        <taxon>Eutheria</taxon>
        <taxon>Euarchontoglires</taxon>
        <taxon>Primates</taxon>
        <taxon>Haplorrhini</taxon>
        <taxon>Catarrhini</taxon>
        <taxon>Hominidae</taxon>
        <taxon>Homo</taxon>
    </lineage>
</organism>
<dbReference type="AlphaFoldDB" id="L8EA71"/>
<proteinExistence type="predicted"/>
<reference evidence="1" key="1">
    <citation type="journal article" date="2013" name="PLoS ONE">
        <title>Direct detection of alternative open reading frames translation products in human significantly expands the proteome.</title>
        <authorList>
            <person name="Vanderperre B."/>
            <person name="Lucier J.-F."/>
            <person name="Motard J."/>
            <person name="Tremblay G."/>
            <person name="Vanderperre S."/>
            <person name="Wisztorski M."/>
            <person name="Salzet M."/>
            <person name="Boisvert F.-M."/>
            <person name="Roucou X."/>
        </authorList>
    </citation>
    <scope>NUCLEOTIDE SEQUENCE</scope>
</reference>
<name>L8EA71_HUMAN</name>
<accession>L8EA71</accession>
<dbReference type="OrthoDB" id="2130750at2759"/>
<sequence length="65" mass="7307">MSAPWISSLNCCTRISWMRLSMWSLSPRPSSTISICTASTLPNSLRTVLCSWLTTLSSRRVLWTA</sequence>
<dbReference type="ChiTaRS" id="DCTN1">
    <property type="organism name" value="human"/>
</dbReference>
<evidence type="ECO:0000313" key="1">
    <source>
        <dbReference type="EMBL" id="CCQ43248.1"/>
    </source>
</evidence>
<protein>
    <submittedName>
        <fullName evidence="1">Alternative protein DCTN1</fullName>
    </submittedName>
</protein>